<evidence type="ECO:0000313" key="1">
    <source>
        <dbReference type="EMBL" id="CCF71038.1"/>
    </source>
</evidence>
<dbReference type="AlphaFoldDB" id="H2B2S9"/>
<sequence>MKGTSPMLIVKISRENYKNRLPSCDFNSKETPQNIPGIVYQKGNSIFVSPLLERYQLNHQLERNKDIFPLLKYKDGSYHTAIAFDRTLVFQAEEFLKYIKEPALLLPIDYQELKDSQYLIKDKLFSYVSDYLAAPNHERFKDSMLHEFKEELEEMDAKEHEESNQKSLPFFDVDTQEEYDFMAKIVDPSRIAKKDIRDFGEAKKQTINPHDNLEMEM</sequence>
<protein>
    <submittedName>
        <fullName evidence="1">Uncharacterized protein</fullName>
    </submittedName>
</protein>
<organism evidence="1">
    <name type="scientific">Lactococcus garvieae</name>
    <dbReference type="NCBI Taxonomy" id="1363"/>
    <lineage>
        <taxon>Bacteria</taxon>
        <taxon>Bacillati</taxon>
        <taxon>Bacillota</taxon>
        <taxon>Bacilli</taxon>
        <taxon>Lactobacillales</taxon>
        <taxon>Streptococcaceae</taxon>
        <taxon>Lactococcus</taxon>
    </lineage>
</organism>
<name>H2B2S9_9LACT</name>
<proteinExistence type="predicted"/>
<reference evidence="1" key="1">
    <citation type="journal article" date="2012" name="PLoS ONE">
        <title>Characterization of plasmids in a human clinical strain of Lactococcus garvieae.</title>
        <authorList>
            <person name="Aguado-Urda M."/>
            <person name="Gibello A."/>
            <person name="Blanco M.M."/>
            <person name="Lopez-Campos G.H."/>
            <person name="Cutuli M.T."/>
            <person name="Fernandez-Garayzabal J.F."/>
        </authorList>
    </citation>
    <scope>NUCLEOTIDE SEQUENCE [LARGE SCALE GENOMIC DNA]</scope>
    <source>
        <strain evidence="1">21881</strain>
        <plasmid evidence="1">pGL5</plasmid>
    </source>
</reference>
<accession>H2B2S9</accession>
<dbReference type="EMBL" id="HE651326">
    <property type="protein sequence ID" value="CCF71038.1"/>
    <property type="molecule type" value="Genomic_DNA"/>
</dbReference>
<dbReference type="RefSeq" id="WP_014386603.1">
    <property type="nucleotide sequence ID" value="NC_016982.1"/>
</dbReference>
<keyword evidence="1" id="KW-0614">Plasmid</keyword>
<geneLocation type="plasmid" evidence="1">
    <name>pGL5</name>
</geneLocation>